<keyword evidence="1" id="KW-0812">Transmembrane</keyword>
<keyword evidence="3" id="KW-1185">Reference proteome</keyword>
<evidence type="ECO:0000313" key="2">
    <source>
        <dbReference type="EMBL" id="SFL18265.1"/>
    </source>
</evidence>
<dbReference type="Proteomes" id="UP000199152">
    <property type="component" value="Unassembled WGS sequence"/>
</dbReference>
<keyword evidence="1" id="KW-0472">Membrane</keyword>
<organism evidence="2 3">
    <name type="scientific">Geodermatophilus ruber</name>
    <dbReference type="NCBI Taxonomy" id="504800"/>
    <lineage>
        <taxon>Bacteria</taxon>
        <taxon>Bacillati</taxon>
        <taxon>Actinomycetota</taxon>
        <taxon>Actinomycetes</taxon>
        <taxon>Geodermatophilales</taxon>
        <taxon>Geodermatophilaceae</taxon>
        <taxon>Geodermatophilus</taxon>
    </lineage>
</organism>
<feature type="transmembrane region" description="Helical" evidence="1">
    <location>
        <begin position="75"/>
        <end position="94"/>
    </location>
</feature>
<sequence>MPPSDPRMPGLALAAGLVGFLGALPPALLAVVAIALGGLSGDAGPDPWTYLLVAAAVLQVAAAAWLVARRAWWPLVLAVLPLAVFTGAVIAAGQGDGGRAWPLLLLVLPVIAAGLALTPPVRRWVTGRPRPARGERRTR</sequence>
<feature type="transmembrane region" description="Helical" evidence="1">
    <location>
        <begin position="100"/>
        <end position="118"/>
    </location>
</feature>
<evidence type="ECO:0000256" key="1">
    <source>
        <dbReference type="SAM" id="Phobius"/>
    </source>
</evidence>
<protein>
    <submittedName>
        <fullName evidence="2">Uncharacterized protein</fullName>
    </submittedName>
</protein>
<evidence type="ECO:0000313" key="3">
    <source>
        <dbReference type="Proteomes" id="UP000199152"/>
    </source>
</evidence>
<name>A0A1I4FJZ1_9ACTN</name>
<dbReference type="EMBL" id="FOSW01000007">
    <property type="protein sequence ID" value="SFL18265.1"/>
    <property type="molecule type" value="Genomic_DNA"/>
</dbReference>
<proteinExistence type="predicted"/>
<keyword evidence="1" id="KW-1133">Transmembrane helix</keyword>
<accession>A0A1I4FJZ1</accession>
<dbReference type="STRING" id="504800.SAMN04488085_107213"/>
<feature type="transmembrane region" description="Helical" evidence="1">
    <location>
        <begin position="12"/>
        <end position="36"/>
    </location>
</feature>
<dbReference type="RefSeq" id="WP_143087168.1">
    <property type="nucleotide sequence ID" value="NZ_FOSW01000007.1"/>
</dbReference>
<dbReference type="InParanoid" id="A0A1I4FJZ1"/>
<dbReference type="AlphaFoldDB" id="A0A1I4FJZ1"/>
<feature type="transmembrane region" description="Helical" evidence="1">
    <location>
        <begin position="48"/>
        <end position="68"/>
    </location>
</feature>
<reference evidence="2 3" key="1">
    <citation type="submission" date="2016-10" db="EMBL/GenBank/DDBJ databases">
        <authorList>
            <person name="de Groot N.N."/>
        </authorList>
    </citation>
    <scope>NUCLEOTIDE SEQUENCE [LARGE SCALE GENOMIC DNA]</scope>
    <source>
        <strain evidence="2 3">DSM 45317</strain>
    </source>
</reference>
<gene>
    <name evidence="2" type="ORF">SAMN04488085_107213</name>
</gene>